<reference evidence="1 2" key="1">
    <citation type="submission" date="2017-06" db="EMBL/GenBank/DDBJ databases">
        <title>Evolution towards high GC content and high-temperature stress adaptation in endophytic Pseudomonas oryzihabitans impacted its plant-growth promoting traits.</title>
        <authorList>
            <person name="Nascimento F.X."/>
        </authorList>
    </citation>
    <scope>NUCLEOTIDE SEQUENCE [LARGE SCALE GENOMIC DNA]</scope>
    <source>
        <strain evidence="1 2">MS8</strain>
    </source>
</reference>
<dbReference type="EMBL" id="CP022198">
    <property type="protein sequence ID" value="AXA67786.1"/>
    <property type="molecule type" value="Genomic_DNA"/>
</dbReference>
<protein>
    <submittedName>
        <fullName evidence="1">Uncharacterized protein</fullName>
    </submittedName>
</protein>
<name>A0A2Z5ACS1_9PSED</name>
<sequence>MLPRFDNPLINTSLGSFLLDMERSRSLAELDLHLARAWAYLRALMETRAIASAQSILIGQIFEAHYDQQFRRQGEEGLI</sequence>
<evidence type="ECO:0000313" key="2">
    <source>
        <dbReference type="Proteomes" id="UP000250579"/>
    </source>
</evidence>
<dbReference type="AlphaFoldDB" id="A0A2Z5ACS1"/>
<evidence type="ECO:0000313" key="1">
    <source>
        <dbReference type="EMBL" id="AXA67786.1"/>
    </source>
</evidence>
<accession>A0A2Z5ACS1</accession>
<gene>
    <name evidence="1" type="ORF">CE139_18850</name>
</gene>
<proteinExistence type="predicted"/>
<organism evidence="1 2">
    <name type="scientific">Pseudomonas oryzihabitans</name>
    <dbReference type="NCBI Taxonomy" id="47885"/>
    <lineage>
        <taxon>Bacteria</taxon>
        <taxon>Pseudomonadati</taxon>
        <taxon>Pseudomonadota</taxon>
        <taxon>Gammaproteobacteria</taxon>
        <taxon>Pseudomonadales</taxon>
        <taxon>Pseudomonadaceae</taxon>
        <taxon>Pseudomonas</taxon>
    </lineage>
</organism>
<dbReference type="Proteomes" id="UP000250579">
    <property type="component" value="Chromosome"/>
</dbReference>